<reference evidence="1" key="1">
    <citation type="submission" date="2021-05" db="EMBL/GenBank/DDBJ databases">
        <authorList>
            <person name="Scholz U."/>
            <person name="Mascher M."/>
            <person name="Fiebig A."/>
        </authorList>
    </citation>
    <scope>NUCLEOTIDE SEQUENCE [LARGE SCALE GENOMIC DNA]</scope>
</reference>
<accession>A0ACD5WNM5</accession>
<dbReference type="Proteomes" id="UP001732700">
    <property type="component" value="Chromosome 4A"/>
</dbReference>
<evidence type="ECO:0000313" key="1">
    <source>
        <dbReference type="EnsemblPlants" id="AVESA.00010b.r2.4AG0654050.1.CDS"/>
    </source>
</evidence>
<evidence type="ECO:0000313" key="2">
    <source>
        <dbReference type="Proteomes" id="UP001732700"/>
    </source>
</evidence>
<keyword evidence="2" id="KW-1185">Reference proteome</keyword>
<sequence>MIELAAVGAVVGRVGPKLWEFFQAKYRLRAELKEQINHFIYECDIIAGAIEDDGKLLRSSNAAVSAHEIWLKIVREFAYDIEDCIDSYAQLMSTAPASDAWWIRRKAHQLKTVRGRNKFAATISRLRRQSDDASEQRRRYTPLAYGQGGRVTSEADLKAEVDAEAKAEADTTLSPAGLPVDAVGMKAAHCELGKLIETPQGQQPNEKLKVISVVGFGGIGKTLLARHAYSNAVVFNQYTARAWVRAAKKGPEDVLADILQQLGSAGSSSNVELCAALHKRLEKQRFFIVIDDMRVDFWVLIKDAFPVDSGYNGRVIITTANQSIARKSSSHPSHVYVMRTLTKEHSEGLFFRELGYPTAPDTELGSQVIEKCDGLPLALVTTALSLHGETRQEEWADMGKNLGSHLQNGEQPEQWAKMKRVLVRSYTSLSHQDIKTCLLYLGIYPSGRPIRRGSMIRRWSAEGFIRAHPTKPALQVAVENFNELVDQSIIQPIDATGSSCAEVKTCQTHGIMLEFILHRSICESFVTLLYDNVALRSTVRWLSLNNACAARFRIKPEDLCHLRSLTIFREAHRSVFDFSKYKLMRVLDLEECNDQLEDRHLKDICSNLLLLRYLSLRGAAKVTLLPREIKRLQCLETLDVKGTKIEVLPTQAMELPCLVHLVGKFRLQEGTGEKKIGKLQAWLTENSKLEMAAGFVVDNKSLGFAQLMDHMKQLTKVKIWCESTADSSSFLSHVSKAIKGLVRRVSDSDGNLSSLSEAIKGFIQGGTSKDKARALSLNINAAWCQGLLNLSLENDSSGYLRSLKLHGNKISSLPPFVTMLRGLTKLCLSFYHLQLSRDMIQALNRVSGLEYLKLIATQLDKLDIRRDELKGLRHLCVVVELGTELKIEEGAMPDIESLRLLCKDLSGLSSTTILSLPRLTEVALHAEVGEHTQQVCENAANAHPRSPKLLFVTKQMFDDLFKPMKSVAAAGTATDTMLSVTKPAGSISTGQSATVVTSETGSEPAAEISSAAPATTTTDNTMLPVNHDAITNGQQENPVQVVILETETEPDAENSLAASATTYNTTVPVNNDAIIDAQQEQLAPAVTCETEIQLASGIHEALATSDIITMPVNHNVVATEQQGYPAPVSTC</sequence>
<dbReference type="EnsemblPlants" id="AVESA.00010b.r2.4AG0654050.1">
    <property type="protein sequence ID" value="AVESA.00010b.r2.4AG0654050.1.CDS"/>
    <property type="gene ID" value="AVESA.00010b.r2.4AG0654050"/>
</dbReference>
<name>A0ACD5WNM5_AVESA</name>
<reference evidence="1" key="2">
    <citation type="submission" date="2025-09" db="UniProtKB">
        <authorList>
            <consortium name="EnsemblPlants"/>
        </authorList>
    </citation>
    <scope>IDENTIFICATION</scope>
</reference>
<protein>
    <submittedName>
        <fullName evidence="1">Uncharacterized protein</fullName>
    </submittedName>
</protein>
<proteinExistence type="predicted"/>
<organism evidence="1 2">
    <name type="scientific">Avena sativa</name>
    <name type="common">Oat</name>
    <dbReference type="NCBI Taxonomy" id="4498"/>
    <lineage>
        <taxon>Eukaryota</taxon>
        <taxon>Viridiplantae</taxon>
        <taxon>Streptophyta</taxon>
        <taxon>Embryophyta</taxon>
        <taxon>Tracheophyta</taxon>
        <taxon>Spermatophyta</taxon>
        <taxon>Magnoliopsida</taxon>
        <taxon>Liliopsida</taxon>
        <taxon>Poales</taxon>
        <taxon>Poaceae</taxon>
        <taxon>BOP clade</taxon>
        <taxon>Pooideae</taxon>
        <taxon>Poodae</taxon>
        <taxon>Poeae</taxon>
        <taxon>Poeae Chloroplast Group 1 (Aveneae type)</taxon>
        <taxon>Aveninae</taxon>
        <taxon>Avena</taxon>
    </lineage>
</organism>